<sequence>MSNHHMKKHFPIEAFKHKVIMDPNIAHENWKIIEHAIHQIYNHNANAVACEVIYRHAYNMVLQNFGEKLYSGLVATMTSHLKEMATSIEGTQEQIKTRLSNTLLDLICRERVGEDVNGELIRNITKMLMDLGSSVYEQEFETPFLQVSAEFYRAESQKLLESCDCGDYLKTVERCLDEEMDRVCEYLDPSTEKKITDVVEKEMIANYTLRLIHMENSGLLNMLRDDKYEDLCRMYNLFCRVSDGFYKIFEVMILHVRKSFKELITQLERSDDPSEFVQRLLDEQDKYEKIINLAFNNDKLFQYALYCSFEVFTDF</sequence>
<dbReference type="AlphaFoldDB" id="A0A2K3N832"/>
<dbReference type="InterPro" id="IPR001373">
    <property type="entry name" value="Cullin_N"/>
</dbReference>
<organism evidence="3 4">
    <name type="scientific">Trifolium pratense</name>
    <name type="common">Red clover</name>
    <dbReference type="NCBI Taxonomy" id="57577"/>
    <lineage>
        <taxon>Eukaryota</taxon>
        <taxon>Viridiplantae</taxon>
        <taxon>Streptophyta</taxon>
        <taxon>Embryophyta</taxon>
        <taxon>Tracheophyta</taxon>
        <taxon>Spermatophyta</taxon>
        <taxon>Magnoliopsida</taxon>
        <taxon>eudicotyledons</taxon>
        <taxon>Gunneridae</taxon>
        <taxon>Pentapetalae</taxon>
        <taxon>rosids</taxon>
        <taxon>fabids</taxon>
        <taxon>Fabales</taxon>
        <taxon>Fabaceae</taxon>
        <taxon>Papilionoideae</taxon>
        <taxon>50 kb inversion clade</taxon>
        <taxon>NPAAA clade</taxon>
        <taxon>Hologalegina</taxon>
        <taxon>IRL clade</taxon>
        <taxon>Trifolieae</taxon>
        <taxon>Trifolium</taxon>
    </lineage>
</organism>
<dbReference type="PANTHER" id="PTHR11932">
    <property type="entry name" value="CULLIN"/>
    <property type="match status" value="1"/>
</dbReference>
<evidence type="ECO:0000259" key="2">
    <source>
        <dbReference type="Pfam" id="PF00888"/>
    </source>
</evidence>
<evidence type="ECO:0000313" key="4">
    <source>
        <dbReference type="Proteomes" id="UP000236291"/>
    </source>
</evidence>
<proteinExistence type="inferred from homology"/>
<dbReference type="InterPro" id="IPR045093">
    <property type="entry name" value="Cullin"/>
</dbReference>
<dbReference type="STRING" id="57577.A0A2K3N832"/>
<name>A0A2K3N832_TRIPR</name>
<comment type="caution">
    <text evidence="3">The sequence shown here is derived from an EMBL/GenBank/DDBJ whole genome shotgun (WGS) entry which is preliminary data.</text>
</comment>
<comment type="similarity">
    <text evidence="1">Belongs to the cullin family.</text>
</comment>
<dbReference type="InterPro" id="IPR016159">
    <property type="entry name" value="Cullin_repeat-like_dom_sf"/>
</dbReference>
<dbReference type="GO" id="GO:0006511">
    <property type="term" value="P:ubiquitin-dependent protein catabolic process"/>
    <property type="evidence" value="ECO:0007669"/>
    <property type="project" value="InterPro"/>
</dbReference>
<evidence type="ECO:0000256" key="1">
    <source>
        <dbReference type="ARBA" id="ARBA00006019"/>
    </source>
</evidence>
<reference evidence="3 4" key="1">
    <citation type="journal article" date="2014" name="Am. J. Bot.">
        <title>Genome assembly and annotation for red clover (Trifolium pratense; Fabaceae).</title>
        <authorList>
            <person name="Istvanek J."/>
            <person name="Jaros M."/>
            <person name="Krenek A."/>
            <person name="Repkova J."/>
        </authorList>
    </citation>
    <scope>NUCLEOTIDE SEQUENCE [LARGE SCALE GENOMIC DNA]</scope>
    <source>
        <strain evidence="4">cv. Tatra</strain>
        <tissue evidence="3">Young leaves</tissue>
    </source>
</reference>
<dbReference type="Pfam" id="PF00888">
    <property type="entry name" value="Cullin"/>
    <property type="match status" value="2"/>
</dbReference>
<accession>A0A2K3N832</accession>
<protein>
    <submittedName>
        <fullName evidence="3">Cullin 3-like protein</fullName>
    </submittedName>
</protein>
<evidence type="ECO:0000313" key="3">
    <source>
        <dbReference type="EMBL" id="PNX99201.1"/>
    </source>
</evidence>
<dbReference type="GO" id="GO:0031625">
    <property type="term" value="F:ubiquitin protein ligase binding"/>
    <property type="evidence" value="ECO:0007669"/>
    <property type="project" value="InterPro"/>
</dbReference>
<dbReference type="Proteomes" id="UP000236291">
    <property type="component" value="Unassembled WGS sequence"/>
</dbReference>
<gene>
    <name evidence="3" type="ORF">L195_g022465</name>
</gene>
<dbReference type="EMBL" id="ASHM01017494">
    <property type="protein sequence ID" value="PNX99201.1"/>
    <property type="molecule type" value="Genomic_DNA"/>
</dbReference>
<reference evidence="3 4" key="2">
    <citation type="journal article" date="2017" name="Front. Plant Sci.">
        <title>Gene Classification and Mining of Molecular Markers Useful in Red Clover (Trifolium pratense) Breeding.</title>
        <authorList>
            <person name="Istvanek J."/>
            <person name="Dluhosova J."/>
            <person name="Dluhos P."/>
            <person name="Patkova L."/>
            <person name="Nedelnik J."/>
            <person name="Repkova J."/>
        </authorList>
    </citation>
    <scope>NUCLEOTIDE SEQUENCE [LARGE SCALE GENOMIC DNA]</scope>
    <source>
        <strain evidence="4">cv. Tatra</strain>
        <tissue evidence="3">Young leaves</tissue>
    </source>
</reference>
<dbReference type="FunFam" id="1.20.1310.10:FF:000001">
    <property type="entry name" value="Cullin 3"/>
    <property type="match status" value="1"/>
</dbReference>
<feature type="domain" description="Cullin N-terminal" evidence="2">
    <location>
        <begin position="30"/>
        <end position="88"/>
    </location>
</feature>
<dbReference type="SUPFAM" id="SSF74788">
    <property type="entry name" value="Cullin repeat-like"/>
    <property type="match status" value="1"/>
</dbReference>
<feature type="domain" description="Cullin N-terminal" evidence="2">
    <location>
        <begin position="93"/>
        <end position="313"/>
    </location>
</feature>
<dbReference type="Gene3D" id="1.20.1310.10">
    <property type="entry name" value="Cullin Repeats"/>
    <property type="match status" value="3"/>
</dbReference>